<evidence type="ECO:0000256" key="1">
    <source>
        <dbReference type="SAM" id="MobiDB-lite"/>
    </source>
</evidence>
<keyword evidence="2" id="KW-0472">Membrane</keyword>
<organism evidence="4">
    <name type="scientific">Rhizophora mucronata</name>
    <name type="common">Asiatic mangrove</name>
    <dbReference type="NCBI Taxonomy" id="61149"/>
    <lineage>
        <taxon>Eukaryota</taxon>
        <taxon>Viridiplantae</taxon>
        <taxon>Streptophyta</taxon>
        <taxon>Embryophyta</taxon>
        <taxon>Tracheophyta</taxon>
        <taxon>Spermatophyta</taxon>
        <taxon>Magnoliopsida</taxon>
        <taxon>eudicotyledons</taxon>
        <taxon>Gunneridae</taxon>
        <taxon>Pentapetalae</taxon>
        <taxon>rosids</taxon>
        <taxon>fabids</taxon>
        <taxon>Malpighiales</taxon>
        <taxon>Rhizophoraceae</taxon>
        <taxon>Rhizophora</taxon>
    </lineage>
</organism>
<keyword evidence="2" id="KW-1133">Transmembrane helix</keyword>
<evidence type="ECO:0000259" key="3">
    <source>
        <dbReference type="Pfam" id="PF14364"/>
    </source>
</evidence>
<dbReference type="Pfam" id="PF05553">
    <property type="entry name" value="DUF761"/>
    <property type="match status" value="1"/>
</dbReference>
<dbReference type="AlphaFoldDB" id="A0A2P2NYD0"/>
<evidence type="ECO:0000313" key="4">
    <source>
        <dbReference type="EMBL" id="MBX47419.1"/>
    </source>
</evidence>
<evidence type="ECO:0000256" key="2">
    <source>
        <dbReference type="SAM" id="Phobius"/>
    </source>
</evidence>
<dbReference type="InterPro" id="IPR008480">
    <property type="entry name" value="DUF761_pln"/>
</dbReference>
<feature type="compositionally biased region" description="Basic and acidic residues" evidence="1">
    <location>
        <begin position="184"/>
        <end position="197"/>
    </location>
</feature>
<proteinExistence type="predicted"/>
<keyword evidence="2" id="KW-0812">Transmembrane</keyword>
<dbReference type="EMBL" id="GGEC01066935">
    <property type="protein sequence ID" value="MBX47419.1"/>
    <property type="molecule type" value="Transcribed_RNA"/>
</dbReference>
<dbReference type="PANTHER" id="PTHR33098:SF57">
    <property type="entry name" value="DUF4408 DOMAIN PROTEIN"/>
    <property type="match status" value="1"/>
</dbReference>
<dbReference type="InterPro" id="IPR025520">
    <property type="entry name" value="DUF4408"/>
</dbReference>
<accession>A0A2P2NYD0</accession>
<dbReference type="Pfam" id="PF14364">
    <property type="entry name" value="DUF4408"/>
    <property type="match status" value="1"/>
</dbReference>
<reference evidence="4" key="1">
    <citation type="submission" date="2018-02" db="EMBL/GenBank/DDBJ databases">
        <title>Rhizophora mucronata_Transcriptome.</title>
        <authorList>
            <person name="Meera S.P."/>
            <person name="Sreeshan A."/>
            <person name="Augustine A."/>
        </authorList>
    </citation>
    <scope>NUCLEOTIDE SEQUENCE</scope>
    <source>
        <tissue evidence="4">Leaf</tissue>
    </source>
</reference>
<dbReference type="PANTHER" id="PTHR33098">
    <property type="entry name" value="COTTON FIBER (DUF761)"/>
    <property type="match status" value="1"/>
</dbReference>
<feature type="transmembrane region" description="Helical" evidence="2">
    <location>
        <begin position="6"/>
        <end position="29"/>
    </location>
</feature>
<feature type="compositionally biased region" description="Basic and acidic residues" evidence="1">
    <location>
        <begin position="111"/>
        <end position="121"/>
    </location>
</feature>
<feature type="region of interest" description="Disordered" evidence="1">
    <location>
        <begin position="110"/>
        <end position="207"/>
    </location>
</feature>
<feature type="domain" description="DUF4408" evidence="3">
    <location>
        <begin position="2"/>
        <end position="33"/>
    </location>
</feature>
<sequence length="241" mass="27595">MSMLALVSSWFTPTSLFLFVNVMIGTIAVTSRFASHKKQEPENYHQQLVRAPSLLQRVRSIDLYSYKFSPFYSESGTQTATATEIRDPPPQLERVPSLLERVKSIKFPSFHRSDPETEHYAQTDTDPVPDMGHIADSGAEHHVKRSKSESRVVPNKHEQEKMKKSGSEKAVAVEDEKQDEDLEKVERRRPATARIEKTGSFGDEGVDAKADDFINKFRQQLRLQRLDSLLRYGEILRGKQY</sequence>
<name>A0A2P2NYD0_RHIMU</name>
<protein>
    <submittedName>
        <fullName evidence="4">Uncharacterized protein MANES_03G034300</fullName>
    </submittedName>
</protein>
<feature type="compositionally biased region" description="Basic and acidic residues" evidence="1">
    <location>
        <begin position="138"/>
        <end position="175"/>
    </location>
</feature>